<comment type="similarity">
    <text evidence="1">Belongs to the DP1 family.</text>
</comment>
<feature type="transmembrane region" description="Helical" evidence="1">
    <location>
        <begin position="107"/>
        <end position="127"/>
    </location>
</feature>
<dbReference type="PANTHER" id="PTHR12300">
    <property type="entry name" value="HVA22-LIKE PROTEINS"/>
    <property type="match status" value="1"/>
</dbReference>
<dbReference type="EMBL" id="HG996472">
    <property type="protein sequence ID" value="CAG1833623.1"/>
    <property type="molecule type" value="Genomic_DNA"/>
</dbReference>
<feature type="transmembrane region" description="Helical" evidence="1">
    <location>
        <begin position="78"/>
        <end position="101"/>
    </location>
</feature>
<dbReference type="InterPro" id="IPR004345">
    <property type="entry name" value="TB2_DP1_HVA22"/>
</dbReference>
<feature type="non-terminal residue" evidence="2">
    <location>
        <position position="1"/>
    </location>
</feature>
<protein>
    <recommendedName>
        <fullName evidence="1">HVA22-like protein</fullName>
    </recommendedName>
</protein>
<dbReference type="AlphaFoldDB" id="A0A8D7EYC9"/>
<evidence type="ECO:0000256" key="1">
    <source>
        <dbReference type="RuleBase" id="RU362006"/>
    </source>
</evidence>
<dbReference type="PANTHER" id="PTHR12300:SF139">
    <property type="entry name" value="HVA22-LIKE PROTEIN E"/>
    <property type="match status" value="1"/>
</dbReference>
<comment type="subcellular location">
    <subcellularLocation>
        <location evidence="1">Membrane</location>
        <topology evidence="1">Multi-pass membrane protein</topology>
    </subcellularLocation>
</comment>
<feature type="transmembrane region" description="Helical" evidence="1">
    <location>
        <begin position="48"/>
        <end position="66"/>
    </location>
</feature>
<evidence type="ECO:0000313" key="2">
    <source>
        <dbReference type="EMBL" id="CAG1833623.1"/>
    </source>
</evidence>
<keyword evidence="1" id="KW-1133">Transmembrane helix</keyword>
<reference evidence="2" key="1">
    <citation type="submission" date="2021-03" db="EMBL/GenBank/DDBJ databases">
        <authorList>
            <consortium name="Genoscope - CEA"/>
            <person name="William W."/>
        </authorList>
    </citation>
    <scope>NUCLEOTIDE SEQUENCE</scope>
    <source>
        <strain evidence="2">Doubled-haploid Pahang</strain>
    </source>
</reference>
<dbReference type="GO" id="GO:0016020">
    <property type="term" value="C:membrane"/>
    <property type="evidence" value="ECO:0007669"/>
    <property type="project" value="UniProtKB-SubCell"/>
</dbReference>
<feature type="non-terminal residue" evidence="2">
    <location>
        <position position="154"/>
    </location>
</feature>
<gene>
    <name evidence="2" type="ORF">GSMUA_95440.1</name>
</gene>
<dbReference type="Pfam" id="PF03134">
    <property type="entry name" value="TB2_DP1_HVA22"/>
    <property type="match status" value="1"/>
</dbReference>
<keyword evidence="1" id="KW-0812">Transmembrane</keyword>
<sequence>SLSGLSSKATLGNRPFLFLFGVQGRESYIDRASRMANFGSFLSHLHSVAGPAVTLLYPLYASICAIESPSKNDDEQWLAYWILYSFLTLMEMVAEPVLYWIPVWYQIKVIFVAWLVLPHFRGASFMYERFVREQLIKYGVKLGTSSPHNNKVDD</sequence>
<accession>A0A8D7EYC9</accession>
<keyword evidence="1" id="KW-0472">Membrane</keyword>
<organism evidence="2">
    <name type="scientific">Musa acuminata subsp. malaccensis</name>
    <name type="common">Wild banana</name>
    <name type="synonym">Musa malaccensis</name>
    <dbReference type="NCBI Taxonomy" id="214687"/>
    <lineage>
        <taxon>Eukaryota</taxon>
        <taxon>Viridiplantae</taxon>
        <taxon>Streptophyta</taxon>
        <taxon>Embryophyta</taxon>
        <taxon>Tracheophyta</taxon>
        <taxon>Spermatophyta</taxon>
        <taxon>Magnoliopsida</taxon>
        <taxon>Liliopsida</taxon>
        <taxon>Zingiberales</taxon>
        <taxon>Musaceae</taxon>
        <taxon>Musa</taxon>
    </lineage>
</organism>
<name>A0A8D7EYC9_MUSAM</name>
<proteinExistence type="inferred from homology"/>